<accession>A0AA88VQC8</accession>
<organism evidence="15 16">
    <name type="scientific">Escallonia herrerae</name>
    <dbReference type="NCBI Taxonomy" id="1293975"/>
    <lineage>
        <taxon>Eukaryota</taxon>
        <taxon>Viridiplantae</taxon>
        <taxon>Streptophyta</taxon>
        <taxon>Embryophyta</taxon>
        <taxon>Tracheophyta</taxon>
        <taxon>Spermatophyta</taxon>
        <taxon>Magnoliopsida</taxon>
        <taxon>eudicotyledons</taxon>
        <taxon>Gunneridae</taxon>
        <taxon>Pentapetalae</taxon>
        <taxon>asterids</taxon>
        <taxon>campanulids</taxon>
        <taxon>Escalloniales</taxon>
        <taxon>Escalloniaceae</taxon>
        <taxon>Escallonia</taxon>
    </lineage>
</organism>
<feature type="domain" description="Protein kinase" evidence="14">
    <location>
        <begin position="1"/>
        <end position="122"/>
    </location>
</feature>
<proteinExistence type="predicted"/>
<dbReference type="PROSITE" id="PS50011">
    <property type="entry name" value="PROTEIN_KINASE_DOM"/>
    <property type="match status" value="2"/>
</dbReference>
<keyword evidence="8" id="KW-0067">ATP-binding</keyword>
<dbReference type="GO" id="GO:0005524">
    <property type="term" value="F:ATP binding"/>
    <property type="evidence" value="ECO:0007669"/>
    <property type="project" value="UniProtKB-KW"/>
</dbReference>
<evidence type="ECO:0000256" key="9">
    <source>
        <dbReference type="ARBA" id="ARBA00022989"/>
    </source>
</evidence>
<dbReference type="InterPro" id="IPR011009">
    <property type="entry name" value="Kinase-like_dom_sf"/>
</dbReference>
<evidence type="ECO:0000259" key="14">
    <source>
        <dbReference type="PROSITE" id="PS50011"/>
    </source>
</evidence>
<gene>
    <name evidence="15" type="ORF">RJ639_010586</name>
</gene>
<keyword evidence="7" id="KW-0418">Kinase</keyword>
<evidence type="ECO:0000256" key="3">
    <source>
        <dbReference type="ARBA" id="ARBA00022679"/>
    </source>
</evidence>
<comment type="catalytic activity">
    <reaction evidence="11">
        <text>L-seryl-[protein] + ATP = O-phospho-L-seryl-[protein] + ADP + H(+)</text>
        <dbReference type="Rhea" id="RHEA:17989"/>
        <dbReference type="Rhea" id="RHEA-COMP:9863"/>
        <dbReference type="Rhea" id="RHEA-COMP:11604"/>
        <dbReference type="ChEBI" id="CHEBI:15378"/>
        <dbReference type="ChEBI" id="CHEBI:29999"/>
        <dbReference type="ChEBI" id="CHEBI:30616"/>
        <dbReference type="ChEBI" id="CHEBI:83421"/>
        <dbReference type="ChEBI" id="CHEBI:456216"/>
    </reaction>
</comment>
<feature type="domain" description="Protein kinase" evidence="14">
    <location>
        <begin position="263"/>
        <end position="512"/>
    </location>
</feature>
<protein>
    <recommendedName>
        <fullName evidence="14">Protein kinase domain-containing protein</fullName>
    </recommendedName>
</protein>
<dbReference type="InterPro" id="IPR001245">
    <property type="entry name" value="Ser-Thr/Tyr_kinase_cat_dom"/>
</dbReference>
<evidence type="ECO:0000313" key="15">
    <source>
        <dbReference type="EMBL" id="KAK3012113.1"/>
    </source>
</evidence>
<keyword evidence="4 13" id="KW-0812">Transmembrane</keyword>
<name>A0AA88VQC8_9ASTE</name>
<comment type="caution">
    <text evidence="15">The sequence shown here is derived from an EMBL/GenBank/DDBJ whole genome shotgun (WGS) entry which is preliminary data.</text>
</comment>
<evidence type="ECO:0000256" key="1">
    <source>
        <dbReference type="ARBA" id="ARBA00004479"/>
    </source>
</evidence>
<comment type="catalytic activity">
    <reaction evidence="12">
        <text>L-threonyl-[protein] + ATP = O-phospho-L-threonyl-[protein] + ADP + H(+)</text>
        <dbReference type="Rhea" id="RHEA:46608"/>
        <dbReference type="Rhea" id="RHEA-COMP:11060"/>
        <dbReference type="Rhea" id="RHEA-COMP:11605"/>
        <dbReference type="ChEBI" id="CHEBI:15378"/>
        <dbReference type="ChEBI" id="CHEBI:30013"/>
        <dbReference type="ChEBI" id="CHEBI:30616"/>
        <dbReference type="ChEBI" id="CHEBI:61977"/>
        <dbReference type="ChEBI" id="CHEBI:456216"/>
    </reaction>
</comment>
<evidence type="ECO:0000256" key="5">
    <source>
        <dbReference type="ARBA" id="ARBA00022729"/>
    </source>
</evidence>
<evidence type="ECO:0000256" key="7">
    <source>
        <dbReference type="ARBA" id="ARBA00022777"/>
    </source>
</evidence>
<dbReference type="SUPFAM" id="SSF56112">
    <property type="entry name" value="Protein kinase-like (PK-like)"/>
    <property type="match status" value="2"/>
</dbReference>
<dbReference type="SMART" id="SM00220">
    <property type="entry name" value="S_TKc"/>
    <property type="match status" value="1"/>
</dbReference>
<dbReference type="PROSITE" id="PS00108">
    <property type="entry name" value="PROTEIN_KINASE_ST"/>
    <property type="match status" value="1"/>
</dbReference>
<dbReference type="InterPro" id="IPR045274">
    <property type="entry name" value="WAK-like"/>
</dbReference>
<evidence type="ECO:0000313" key="16">
    <source>
        <dbReference type="Proteomes" id="UP001188597"/>
    </source>
</evidence>
<dbReference type="PANTHER" id="PTHR27005:SF515">
    <property type="entry name" value="WALL-ASSOCIATED RECEPTOR KINASE-LIKE 10-RELATED"/>
    <property type="match status" value="1"/>
</dbReference>
<dbReference type="Pfam" id="PF07714">
    <property type="entry name" value="PK_Tyr_Ser-Thr"/>
    <property type="match status" value="1"/>
</dbReference>
<dbReference type="GO" id="GO:0004674">
    <property type="term" value="F:protein serine/threonine kinase activity"/>
    <property type="evidence" value="ECO:0007669"/>
    <property type="project" value="UniProtKB-KW"/>
</dbReference>
<dbReference type="GO" id="GO:0007166">
    <property type="term" value="P:cell surface receptor signaling pathway"/>
    <property type="evidence" value="ECO:0007669"/>
    <property type="project" value="InterPro"/>
</dbReference>
<evidence type="ECO:0000256" key="8">
    <source>
        <dbReference type="ARBA" id="ARBA00022840"/>
    </source>
</evidence>
<dbReference type="PANTHER" id="PTHR27005">
    <property type="entry name" value="WALL-ASSOCIATED RECEPTOR KINASE-LIKE 21"/>
    <property type="match status" value="1"/>
</dbReference>
<keyword evidence="3" id="KW-0808">Transferase</keyword>
<dbReference type="InterPro" id="IPR008271">
    <property type="entry name" value="Ser/Thr_kinase_AS"/>
</dbReference>
<evidence type="ECO:0000256" key="11">
    <source>
        <dbReference type="ARBA" id="ARBA00047558"/>
    </source>
</evidence>
<keyword evidence="6" id="KW-0547">Nucleotide-binding</keyword>
<dbReference type="InterPro" id="IPR000719">
    <property type="entry name" value="Prot_kinase_dom"/>
</dbReference>
<dbReference type="AlphaFoldDB" id="A0AA88VQC8"/>
<keyword evidence="2" id="KW-0723">Serine/threonine-protein kinase</keyword>
<dbReference type="Proteomes" id="UP001188597">
    <property type="component" value="Unassembled WGS sequence"/>
</dbReference>
<dbReference type="FunFam" id="3.30.200.20:FF:000043">
    <property type="entry name" value="Wall-associated receptor kinase 2"/>
    <property type="match status" value="1"/>
</dbReference>
<dbReference type="GO" id="GO:0005886">
    <property type="term" value="C:plasma membrane"/>
    <property type="evidence" value="ECO:0007669"/>
    <property type="project" value="TreeGrafter"/>
</dbReference>
<dbReference type="Gene3D" id="3.30.200.20">
    <property type="entry name" value="Phosphorylase Kinase, domain 1"/>
    <property type="match status" value="1"/>
</dbReference>
<evidence type="ECO:0000256" key="12">
    <source>
        <dbReference type="ARBA" id="ARBA00047951"/>
    </source>
</evidence>
<evidence type="ECO:0000256" key="13">
    <source>
        <dbReference type="SAM" id="Phobius"/>
    </source>
</evidence>
<dbReference type="Pfam" id="PF00069">
    <property type="entry name" value="Pkinase"/>
    <property type="match status" value="1"/>
</dbReference>
<dbReference type="CDD" id="cd00053">
    <property type="entry name" value="EGF"/>
    <property type="match status" value="1"/>
</dbReference>
<reference evidence="15" key="1">
    <citation type="submission" date="2022-12" db="EMBL/GenBank/DDBJ databases">
        <title>Draft genome assemblies for two species of Escallonia (Escalloniales).</title>
        <authorList>
            <person name="Chanderbali A."/>
            <person name="Dervinis C."/>
            <person name="Anghel I."/>
            <person name="Soltis D."/>
            <person name="Soltis P."/>
            <person name="Zapata F."/>
        </authorList>
    </citation>
    <scope>NUCLEOTIDE SEQUENCE</scope>
    <source>
        <strain evidence="15">UCBG64.0493</strain>
        <tissue evidence="15">Leaf</tissue>
    </source>
</reference>
<evidence type="ECO:0000256" key="4">
    <source>
        <dbReference type="ARBA" id="ARBA00022692"/>
    </source>
</evidence>
<dbReference type="Gene3D" id="1.10.510.10">
    <property type="entry name" value="Transferase(Phosphotransferase) domain 1"/>
    <property type="match status" value="2"/>
</dbReference>
<evidence type="ECO:0000256" key="2">
    <source>
        <dbReference type="ARBA" id="ARBA00022527"/>
    </source>
</evidence>
<keyword evidence="16" id="KW-1185">Reference proteome</keyword>
<comment type="subcellular location">
    <subcellularLocation>
        <location evidence="1">Membrane</location>
        <topology evidence="1">Single-pass type I membrane protein</topology>
    </subcellularLocation>
</comment>
<keyword evidence="5" id="KW-0732">Signal</keyword>
<evidence type="ECO:0000256" key="10">
    <source>
        <dbReference type="ARBA" id="ARBA00023136"/>
    </source>
</evidence>
<keyword evidence="10 13" id="KW-0472">Membrane</keyword>
<keyword evidence="9 13" id="KW-1133">Transmembrane helix</keyword>
<dbReference type="FunFam" id="1.10.510.10:FF:000084">
    <property type="entry name" value="Wall-associated receptor kinase 2"/>
    <property type="match status" value="1"/>
</dbReference>
<sequence length="512" mass="57820">MKEDCLNDIIRIILTEYFQSSQFTDKSDVYSFGVVLIELLTGQKPISSTKSEEARSLATEFILAMKEDCLNDILDSGVAKEGRKEELMRVANLAKRCLNSNGRTRPTMKEVATELEDIKKWHGASDRRHHKEEEGEEVECAIEIEQMGTWDTASTSTKGDYYCSCPSGYVGDRYGCSKINNNKARMAIIGTCSGLGALFVLVCLWWLYKIMRRRKRERQLKKKFFKRNGGLILQQQLSSGEEGNVEKTKVFTSKALEKATDNFNQNRVLGQGGQGTVYKGMLPDGRIVAIKKSKIDEDEGKVEHFINEVVILSRISHQNVVKLHGCCLETEVPLLVYEFIPNGTLFEFIHGQNEELPLSCWNMRLRIATEVAEALSYLHSAAAIPIYHRDIKSANILLDEKYRSKVADFGTSRSISVDQTHLTTRVLGTWGYLDPEYFQSSQFTDKSDVYSFGVVLIELLTGRKPILSTRSAEARSLATQFILAMKETCLYDILDARVAKEGSKEEVMRVAT</sequence>
<evidence type="ECO:0000256" key="6">
    <source>
        <dbReference type="ARBA" id="ARBA00022741"/>
    </source>
</evidence>
<dbReference type="EMBL" id="JAVXUP010001400">
    <property type="protein sequence ID" value="KAK3012113.1"/>
    <property type="molecule type" value="Genomic_DNA"/>
</dbReference>
<feature type="transmembrane region" description="Helical" evidence="13">
    <location>
        <begin position="186"/>
        <end position="208"/>
    </location>
</feature>